<evidence type="ECO:0000313" key="3">
    <source>
        <dbReference type="Proteomes" id="UP000298390"/>
    </source>
</evidence>
<feature type="compositionally biased region" description="Basic and acidic residues" evidence="1">
    <location>
        <begin position="1"/>
        <end position="16"/>
    </location>
</feature>
<sequence>MAGSGKTREKVGEGRGETGVQLGALFDPERHVKALESRSQLLDAALASADEANRRWEECRALVDSLRIEINTLRGHISALQEENGKLRDALGPNAPEAAGVAPSVTMSAPAPDQSGGENRINGERDGSTATREGEKDR</sequence>
<dbReference type="Proteomes" id="UP000298390">
    <property type="component" value="Unassembled WGS sequence"/>
</dbReference>
<evidence type="ECO:0000256" key="1">
    <source>
        <dbReference type="SAM" id="MobiDB-lite"/>
    </source>
</evidence>
<feature type="compositionally biased region" description="Basic and acidic residues" evidence="1">
    <location>
        <begin position="121"/>
        <end position="138"/>
    </location>
</feature>
<feature type="region of interest" description="Disordered" evidence="1">
    <location>
        <begin position="1"/>
        <end position="22"/>
    </location>
</feature>
<name>A0A4Y9YJE2_9APHY</name>
<dbReference type="EMBL" id="SEKV01000180">
    <property type="protein sequence ID" value="TFY62110.1"/>
    <property type="molecule type" value="Genomic_DNA"/>
</dbReference>
<comment type="caution">
    <text evidence="2">The sequence shown here is derived from an EMBL/GenBank/DDBJ whole genome shotgun (WGS) entry which is preliminary data.</text>
</comment>
<feature type="region of interest" description="Disordered" evidence="1">
    <location>
        <begin position="88"/>
        <end position="138"/>
    </location>
</feature>
<gene>
    <name evidence="2" type="ORF">EVJ58_g4073</name>
</gene>
<organism evidence="2 3">
    <name type="scientific">Rhodofomes roseus</name>
    <dbReference type="NCBI Taxonomy" id="34475"/>
    <lineage>
        <taxon>Eukaryota</taxon>
        <taxon>Fungi</taxon>
        <taxon>Dikarya</taxon>
        <taxon>Basidiomycota</taxon>
        <taxon>Agaricomycotina</taxon>
        <taxon>Agaricomycetes</taxon>
        <taxon>Polyporales</taxon>
        <taxon>Rhodofomes</taxon>
    </lineage>
</organism>
<proteinExistence type="predicted"/>
<reference evidence="2 3" key="1">
    <citation type="submission" date="2019-01" db="EMBL/GenBank/DDBJ databases">
        <title>Genome sequencing of the rare red list fungi Fomitopsis rosea.</title>
        <authorList>
            <person name="Buettner E."/>
            <person name="Kellner H."/>
        </authorList>
    </citation>
    <scope>NUCLEOTIDE SEQUENCE [LARGE SCALE GENOMIC DNA]</scope>
    <source>
        <strain evidence="2 3">DSM 105464</strain>
    </source>
</reference>
<accession>A0A4Y9YJE2</accession>
<dbReference type="AlphaFoldDB" id="A0A4Y9YJE2"/>
<evidence type="ECO:0000313" key="2">
    <source>
        <dbReference type="EMBL" id="TFY62110.1"/>
    </source>
</evidence>
<protein>
    <submittedName>
        <fullName evidence="2">Uncharacterized protein</fullName>
    </submittedName>
</protein>
<dbReference type="STRING" id="34475.A0A4Y9YJE2"/>